<comment type="caution">
    <text evidence="1">The sequence shown here is derived from an EMBL/GenBank/DDBJ whole genome shotgun (WGS) entry which is preliminary data.</text>
</comment>
<gene>
    <name evidence="1" type="ORF">LCGC14_0454160</name>
</gene>
<name>A0A0F9V3U4_9ZZZZ</name>
<protein>
    <submittedName>
        <fullName evidence="1">Uncharacterized protein</fullName>
    </submittedName>
</protein>
<dbReference type="EMBL" id="LAZR01000456">
    <property type="protein sequence ID" value="KKN68191.1"/>
    <property type="molecule type" value="Genomic_DNA"/>
</dbReference>
<accession>A0A0F9V3U4</accession>
<reference evidence="1" key="1">
    <citation type="journal article" date="2015" name="Nature">
        <title>Complex archaea that bridge the gap between prokaryotes and eukaryotes.</title>
        <authorList>
            <person name="Spang A."/>
            <person name="Saw J.H."/>
            <person name="Jorgensen S.L."/>
            <person name="Zaremba-Niedzwiedzka K."/>
            <person name="Martijn J."/>
            <person name="Lind A.E."/>
            <person name="van Eijk R."/>
            <person name="Schleper C."/>
            <person name="Guy L."/>
            <person name="Ettema T.J."/>
        </authorList>
    </citation>
    <scope>NUCLEOTIDE SEQUENCE</scope>
</reference>
<sequence>MTSTYYLVNKENQKISLNIAYSDFLRSIQSTLTYNNIFWRVYVKLFHKRWNIIPDNYLWGFNHKRWNSIFPITHENDEYWFTTPKKLKIVISRLNRAKNLQKYFSFIDGKWKPMNNNDINDIEKYIRFCKLGIRNEGIKVKK</sequence>
<evidence type="ECO:0000313" key="1">
    <source>
        <dbReference type="EMBL" id="KKN68191.1"/>
    </source>
</evidence>
<dbReference type="AlphaFoldDB" id="A0A0F9V3U4"/>
<organism evidence="1">
    <name type="scientific">marine sediment metagenome</name>
    <dbReference type="NCBI Taxonomy" id="412755"/>
    <lineage>
        <taxon>unclassified sequences</taxon>
        <taxon>metagenomes</taxon>
        <taxon>ecological metagenomes</taxon>
    </lineage>
</organism>
<proteinExistence type="predicted"/>